<gene>
    <name evidence="1" type="ORF">N3K66_006687</name>
</gene>
<proteinExistence type="predicted"/>
<comment type="caution">
    <text evidence="1">The sequence shown here is derived from an EMBL/GenBank/DDBJ whole genome shotgun (WGS) entry which is preliminary data.</text>
</comment>
<name>A0ACC0UW20_9HYPO</name>
<sequence>MAAREPTPPPPPALEPAPSVADTMAVLPPRNPFIHNAAIAGAIVCPLAMALPPRRLDLRLLVLAGGFSLSTNQLAYAYTGRSIFSRFSSRAASALDVAPLPESALRTQRLLREQKEARDRDQQQQQQQQRDKTNGDSDGDKGSIAKMAETVWMGGEGKDWQAKRAAEHARSFEEGKGMGDIIIDQIRDVWGGNWKPSSEKVSDEELRRRELREAEEAEEAAKGIKK</sequence>
<dbReference type="EMBL" id="CM047945">
    <property type="protein sequence ID" value="KAI9898327.1"/>
    <property type="molecule type" value="Genomic_DNA"/>
</dbReference>
<evidence type="ECO:0000313" key="1">
    <source>
        <dbReference type="EMBL" id="KAI9898327.1"/>
    </source>
</evidence>
<dbReference type="Proteomes" id="UP001163324">
    <property type="component" value="Chromosome 6"/>
</dbReference>
<evidence type="ECO:0000313" key="2">
    <source>
        <dbReference type="Proteomes" id="UP001163324"/>
    </source>
</evidence>
<protein>
    <submittedName>
        <fullName evidence="1">Uncharacterized protein</fullName>
    </submittedName>
</protein>
<reference evidence="1" key="1">
    <citation type="submission" date="2022-10" db="EMBL/GenBank/DDBJ databases">
        <title>Complete Genome of Trichothecium roseum strain YXFP-22015, a Plant Pathogen Isolated from Citrus.</title>
        <authorList>
            <person name="Wang Y."/>
            <person name="Zhu L."/>
        </authorList>
    </citation>
    <scope>NUCLEOTIDE SEQUENCE</scope>
    <source>
        <strain evidence="1">YXFP-22015</strain>
    </source>
</reference>
<accession>A0ACC0UW20</accession>
<keyword evidence="2" id="KW-1185">Reference proteome</keyword>
<organism evidence="1 2">
    <name type="scientific">Trichothecium roseum</name>
    <dbReference type="NCBI Taxonomy" id="47278"/>
    <lineage>
        <taxon>Eukaryota</taxon>
        <taxon>Fungi</taxon>
        <taxon>Dikarya</taxon>
        <taxon>Ascomycota</taxon>
        <taxon>Pezizomycotina</taxon>
        <taxon>Sordariomycetes</taxon>
        <taxon>Hypocreomycetidae</taxon>
        <taxon>Hypocreales</taxon>
        <taxon>Hypocreales incertae sedis</taxon>
        <taxon>Trichothecium</taxon>
    </lineage>
</organism>